<dbReference type="GO" id="GO:0030950">
    <property type="term" value="P:establishment or maintenance of actin cytoskeleton polarity"/>
    <property type="evidence" value="ECO:0007669"/>
    <property type="project" value="TreeGrafter"/>
</dbReference>
<proteinExistence type="predicted"/>
<feature type="compositionally biased region" description="Basic and acidic residues" evidence="3">
    <location>
        <begin position="343"/>
        <end position="353"/>
    </location>
</feature>
<feature type="compositionally biased region" description="Acidic residues" evidence="3">
    <location>
        <begin position="555"/>
        <end position="571"/>
    </location>
</feature>
<evidence type="ECO:0000256" key="2">
    <source>
        <dbReference type="PROSITE-ProRule" id="PRU00192"/>
    </source>
</evidence>
<feature type="compositionally biased region" description="Polar residues" evidence="3">
    <location>
        <begin position="449"/>
        <end position="467"/>
    </location>
</feature>
<evidence type="ECO:0000256" key="3">
    <source>
        <dbReference type="SAM" id="MobiDB-lite"/>
    </source>
</evidence>
<gene>
    <name evidence="5" type="ORF">AMS68_000517</name>
</gene>
<reference evidence="5 6" key="1">
    <citation type="journal article" date="2016" name="Sci. Rep.">
        <title>Peltaster fructicola genome reveals evolution from an invasive phytopathogen to an ectophytic parasite.</title>
        <authorList>
            <person name="Xu C."/>
            <person name="Chen H."/>
            <person name="Gleason M.L."/>
            <person name="Xu J.R."/>
            <person name="Liu H."/>
            <person name="Zhang R."/>
            <person name="Sun G."/>
        </authorList>
    </citation>
    <scope>NUCLEOTIDE SEQUENCE [LARGE SCALE GENOMIC DNA]</scope>
    <source>
        <strain evidence="5 6">LNHT1506</strain>
    </source>
</reference>
<feature type="region of interest" description="Disordered" evidence="3">
    <location>
        <begin position="1"/>
        <end position="36"/>
    </location>
</feature>
<dbReference type="AlphaFoldDB" id="A0A6H0XKG0"/>
<dbReference type="PANTHER" id="PTHR47775">
    <property type="entry name" value="BUD SITE SELECTION PROTEIN 14"/>
    <property type="match status" value="1"/>
</dbReference>
<dbReference type="GO" id="GO:0015630">
    <property type="term" value="C:microtubule cytoskeleton"/>
    <property type="evidence" value="ECO:0007669"/>
    <property type="project" value="TreeGrafter"/>
</dbReference>
<evidence type="ECO:0000313" key="5">
    <source>
        <dbReference type="EMBL" id="QIW94999.1"/>
    </source>
</evidence>
<dbReference type="GO" id="GO:0051286">
    <property type="term" value="C:cell tip"/>
    <property type="evidence" value="ECO:0007669"/>
    <property type="project" value="TreeGrafter"/>
</dbReference>
<dbReference type="Proteomes" id="UP000503462">
    <property type="component" value="Chromosome 1"/>
</dbReference>
<dbReference type="SMART" id="SM00326">
    <property type="entry name" value="SH3"/>
    <property type="match status" value="1"/>
</dbReference>
<dbReference type="InterPro" id="IPR053039">
    <property type="entry name" value="Polarity_Bud-Selection_Reg"/>
</dbReference>
<feature type="compositionally biased region" description="Basic and acidic residues" evidence="3">
    <location>
        <begin position="606"/>
        <end position="627"/>
    </location>
</feature>
<dbReference type="Gene3D" id="2.30.30.40">
    <property type="entry name" value="SH3 Domains"/>
    <property type="match status" value="1"/>
</dbReference>
<feature type="compositionally biased region" description="Acidic residues" evidence="3">
    <location>
        <begin position="93"/>
        <end position="107"/>
    </location>
</feature>
<feature type="compositionally biased region" description="Basic and acidic residues" evidence="3">
    <location>
        <begin position="269"/>
        <end position="279"/>
    </location>
</feature>
<dbReference type="InterPro" id="IPR001452">
    <property type="entry name" value="SH3_domain"/>
</dbReference>
<dbReference type="InterPro" id="IPR036028">
    <property type="entry name" value="SH3-like_dom_sf"/>
</dbReference>
<feature type="region of interest" description="Disordered" evidence="3">
    <location>
        <begin position="235"/>
        <end position="692"/>
    </location>
</feature>
<dbReference type="FunFam" id="2.30.30.40:FF:000035">
    <property type="entry name" value="SH3 domain containing protein"/>
    <property type="match status" value="1"/>
</dbReference>
<dbReference type="SUPFAM" id="SSF50044">
    <property type="entry name" value="SH3-domain"/>
    <property type="match status" value="1"/>
</dbReference>
<evidence type="ECO:0000313" key="6">
    <source>
        <dbReference type="Proteomes" id="UP000503462"/>
    </source>
</evidence>
<evidence type="ECO:0000259" key="4">
    <source>
        <dbReference type="PROSITE" id="PS50002"/>
    </source>
</evidence>
<feature type="compositionally biased region" description="Low complexity" evidence="3">
    <location>
        <begin position="482"/>
        <end position="504"/>
    </location>
</feature>
<dbReference type="EMBL" id="CP051139">
    <property type="protein sequence ID" value="QIW94999.1"/>
    <property type="molecule type" value="Genomic_DNA"/>
</dbReference>
<feature type="compositionally biased region" description="Acidic residues" evidence="3">
    <location>
        <begin position="235"/>
        <end position="246"/>
    </location>
</feature>
<feature type="compositionally biased region" description="Polar residues" evidence="3">
    <location>
        <begin position="368"/>
        <end position="384"/>
    </location>
</feature>
<sequence length="767" mass="82891">MARPTIVRADTIDLQDTEAPHAANHTKQVSTDSVAPHQASQFQNIADERHTEEQILADAWAMSGNAVNEPTAPQQGQDEDKIEQDGAGHGVEGTEEDDGEQDADDDLMDRISSSPSIDDEDIDFEFVYALHTFVATVEGQANATKGDTMVLLDDSNSYWWLVRVVKDSSIGYLPAEHIETPTERLARLNKHRNIDLSQTMLGDNPEKSRNPLKMAMRRRNAKTVQFAAPTYVEASDYDYSDDEEPAGSDTFTNGAPVDDPAVNGQPVEVEERNAPEEANVHATRRYSGDQASIASRNSVDSVHKASFDGSMTDDPQLSPKLVDRSEAAPLKSRKGTPRNTDSFLKDDSIETRKITLTPGLLREDGANGSKNSSMDSQRNPSMESLTKVTSPTESSSTTSSKKDTKDKKKDKQKGGMLSGLFKSKKKDKKGAKDDDAAEERASLDGARTASPQLNGRASPADRSSNVVTAAAAAAGRDVQVQTRNTPTSAAAPATQPSPARPSTADTPAMAELQGSEAAHEMMGTVPDQPTNKEAAASILKQAPKAKRAKQRVELDDFDGPDDLQDPFDDPEEREHVRVLSPSGTITDGADFVHIPTSFNDDEVDEPSTHVAHEGPPKKSEESLRNTTDDDTELFADARSTAVSPTMQRGDAAQPPARPAPLEPPVRGNSTSSQSSVGNEADTPKSASVVSHDGKHVAWDDGALRAWLDAEEVKDMLTIVHSSGPLEPVSDDHPIMRGLYADERSSVQRMMTDLDSLVMDFANRHGLA</sequence>
<feature type="compositionally biased region" description="Basic and acidic residues" evidence="3">
    <location>
        <begin position="430"/>
        <end position="442"/>
    </location>
</feature>
<organism evidence="5 6">
    <name type="scientific">Peltaster fructicola</name>
    <dbReference type="NCBI Taxonomy" id="286661"/>
    <lineage>
        <taxon>Eukaryota</taxon>
        <taxon>Fungi</taxon>
        <taxon>Dikarya</taxon>
        <taxon>Ascomycota</taxon>
        <taxon>Pezizomycotina</taxon>
        <taxon>Dothideomycetes</taxon>
        <taxon>Dothideomycetes incertae sedis</taxon>
        <taxon>Peltaster</taxon>
    </lineage>
</organism>
<dbReference type="OrthoDB" id="196165at2759"/>
<accession>A0A6H0XKG0</accession>
<name>A0A6H0XKG0_9PEZI</name>
<feature type="compositionally biased region" description="Polar residues" evidence="3">
    <location>
        <begin position="25"/>
        <end position="36"/>
    </location>
</feature>
<feature type="compositionally biased region" description="Low complexity" evidence="3">
    <location>
        <begin position="386"/>
        <end position="399"/>
    </location>
</feature>
<feature type="domain" description="SH3" evidence="4">
    <location>
        <begin position="122"/>
        <end position="183"/>
    </location>
</feature>
<evidence type="ECO:0000256" key="1">
    <source>
        <dbReference type="ARBA" id="ARBA00022443"/>
    </source>
</evidence>
<keyword evidence="6" id="KW-1185">Reference proteome</keyword>
<feature type="compositionally biased region" description="Polar residues" evidence="3">
    <location>
        <begin position="65"/>
        <end position="76"/>
    </location>
</feature>
<feature type="compositionally biased region" description="Polar residues" evidence="3">
    <location>
        <begin position="667"/>
        <end position="677"/>
    </location>
</feature>
<feature type="compositionally biased region" description="Polar residues" evidence="3">
    <location>
        <begin position="289"/>
        <end position="300"/>
    </location>
</feature>
<dbReference type="GO" id="GO:0008104">
    <property type="term" value="P:intracellular protein localization"/>
    <property type="evidence" value="ECO:0007669"/>
    <property type="project" value="TreeGrafter"/>
</dbReference>
<dbReference type="PROSITE" id="PS50002">
    <property type="entry name" value="SH3"/>
    <property type="match status" value="1"/>
</dbReference>
<feature type="compositionally biased region" description="Basic and acidic residues" evidence="3">
    <location>
        <begin position="400"/>
        <end position="413"/>
    </location>
</feature>
<dbReference type="PANTHER" id="PTHR47775:SF1">
    <property type="entry name" value="BUD SITE SELECTION PROTEIN 14"/>
    <property type="match status" value="1"/>
</dbReference>
<protein>
    <recommendedName>
        <fullName evidence="4">SH3 domain-containing protein</fullName>
    </recommendedName>
</protein>
<keyword evidence="1 2" id="KW-0728">SH3 domain</keyword>
<feature type="region of interest" description="Disordered" evidence="3">
    <location>
        <begin position="59"/>
        <end position="116"/>
    </location>
</feature>